<protein>
    <submittedName>
        <fullName evidence="1">Uncharacterized protein</fullName>
    </submittedName>
</protein>
<gene>
    <name evidence="1" type="ORF">L0N08_20895</name>
</gene>
<dbReference type="Proteomes" id="UP001299608">
    <property type="component" value="Unassembled WGS sequence"/>
</dbReference>
<sequence>MKENGKELKDTIVWELPICIGAVVYEKCFPILPKQVIGYRIGRMTGEDEDEFEEYYGGDEPYIIYEGCGMSGASPVSELGKSIFLTREEAVQAASGLQK</sequence>
<organism evidence="1 2">
    <name type="scientific">Enterocloster aldenensis</name>
    <dbReference type="NCBI Taxonomy" id="358742"/>
    <lineage>
        <taxon>Bacteria</taxon>
        <taxon>Bacillati</taxon>
        <taxon>Bacillota</taxon>
        <taxon>Clostridia</taxon>
        <taxon>Lachnospirales</taxon>
        <taxon>Lachnospiraceae</taxon>
        <taxon>Enterocloster</taxon>
    </lineage>
</organism>
<dbReference type="RefSeq" id="WP_165642703.1">
    <property type="nucleotide sequence ID" value="NZ_JAAITT010000080.1"/>
</dbReference>
<proteinExistence type="predicted"/>
<name>A0AAW5C5W0_9FIRM</name>
<reference evidence="1" key="1">
    <citation type="submission" date="2022-01" db="EMBL/GenBank/DDBJ databases">
        <title>Collection of gut derived symbiotic bacterial strains cultured from healthy donors.</title>
        <authorList>
            <person name="Lin H."/>
            <person name="Kohout C."/>
            <person name="Waligurski E."/>
            <person name="Pamer E.G."/>
        </authorList>
    </citation>
    <scope>NUCLEOTIDE SEQUENCE</scope>
    <source>
        <strain evidence="1">DFI.6.55</strain>
    </source>
</reference>
<evidence type="ECO:0000313" key="1">
    <source>
        <dbReference type="EMBL" id="MCG4747886.1"/>
    </source>
</evidence>
<accession>A0AAW5C5W0</accession>
<comment type="caution">
    <text evidence="1">The sequence shown here is derived from an EMBL/GenBank/DDBJ whole genome shotgun (WGS) entry which is preliminary data.</text>
</comment>
<evidence type="ECO:0000313" key="2">
    <source>
        <dbReference type="Proteomes" id="UP001299608"/>
    </source>
</evidence>
<dbReference type="EMBL" id="JAKNGE010000029">
    <property type="protein sequence ID" value="MCG4747886.1"/>
    <property type="molecule type" value="Genomic_DNA"/>
</dbReference>
<dbReference type="AlphaFoldDB" id="A0AAW5C5W0"/>